<dbReference type="InterPro" id="IPR006448">
    <property type="entry name" value="Phage_term_ssu_P27"/>
</dbReference>
<dbReference type="Proteomes" id="UP000824087">
    <property type="component" value="Unassembled WGS sequence"/>
</dbReference>
<organism evidence="1 2">
    <name type="scientific">Candidatus Fimihabitans intestinipullorum</name>
    <dbReference type="NCBI Taxonomy" id="2840820"/>
    <lineage>
        <taxon>Bacteria</taxon>
        <taxon>Bacillati</taxon>
        <taxon>Mycoplasmatota</taxon>
        <taxon>Mycoplasmatota incertae sedis</taxon>
        <taxon>Candidatus Fimihabitans</taxon>
    </lineage>
</organism>
<evidence type="ECO:0000313" key="2">
    <source>
        <dbReference type="Proteomes" id="UP000824087"/>
    </source>
</evidence>
<dbReference type="NCBIfam" id="TIGR01558">
    <property type="entry name" value="sm_term_P27"/>
    <property type="match status" value="1"/>
</dbReference>
<reference evidence="1" key="2">
    <citation type="journal article" date="2021" name="PeerJ">
        <title>Extensive microbial diversity within the chicken gut microbiome revealed by metagenomics and culture.</title>
        <authorList>
            <person name="Gilroy R."/>
            <person name="Ravi A."/>
            <person name="Getino M."/>
            <person name="Pursley I."/>
            <person name="Horton D.L."/>
            <person name="Alikhan N.F."/>
            <person name="Baker D."/>
            <person name="Gharbi K."/>
            <person name="Hall N."/>
            <person name="Watson M."/>
            <person name="Adriaenssens E.M."/>
            <person name="Foster-Nyarko E."/>
            <person name="Jarju S."/>
            <person name="Secka A."/>
            <person name="Antonio M."/>
            <person name="Oren A."/>
            <person name="Chaudhuri R.R."/>
            <person name="La Ragione R."/>
            <person name="Hildebrand F."/>
            <person name="Pallen M.J."/>
        </authorList>
    </citation>
    <scope>NUCLEOTIDE SEQUENCE</scope>
    <source>
        <strain evidence="1">CHK197-8231</strain>
    </source>
</reference>
<gene>
    <name evidence="1" type="ORF">IAD49_06785</name>
</gene>
<name>A0A9D1HVX8_9BACT</name>
<reference evidence="1" key="1">
    <citation type="submission" date="2020-10" db="EMBL/GenBank/DDBJ databases">
        <authorList>
            <person name="Gilroy R."/>
        </authorList>
    </citation>
    <scope>NUCLEOTIDE SEQUENCE</scope>
    <source>
        <strain evidence="1">CHK197-8231</strain>
    </source>
</reference>
<evidence type="ECO:0000313" key="1">
    <source>
        <dbReference type="EMBL" id="HIU23267.1"/>
    </source>
</evidence>
<accession>A0A9D1HVX8</accession>
<protein>
    <submittedName>
        <fullName evidence="1">Phage terminase small subunit P27 family</fullName>
    </submittedName>
</protein>
<proteinExistence type="predicted"/>
<dbReference type="Pfam" id="PF05119">
    <property type="entry name" value="Terminase_4"/>
    <property type="match status" value="1"/>
</dbReference>
<comment type="caution">
    <text evidence="1">The sequence shown here is derived from an EMBL/GenBank/DDBJ whole genome shotgun (WGS) entry which is preliminary data.</text>
</comment>
<sequence>MPRTRQPIELIQAKGKKHLTKEEIAERQASELKVDLKNINIPGYLTKKQKEEFQEIASKLLYIGIMTELDEDCLARYIISKHTYLSLTKKLNKKEIKNDIDQLDRIMTLQDKSFKQCRACANDLGLTITSRCKLILPKTPENPKENKFAKFVI</sequence>
<dbReference type="AlphaFoldDB" id="A0A9D1HVX8"/>
<dbReference type="EMBL" id="DVML01000041">
    <property type="protein sequence ID" value="HIU23267.1"/>
    <property type="molecule type" value="Genomic_DNA"/>
</dbReference>